<dbReference type="Proteomes" id="UP000605990">
    <property type="component" value="Unassembled WGS sequence"/>
</dbReference>
<dbReference type="EMBL" id="JACRUN010000001">
    <property type="protein sequence ID" value="MBC5833393.1"/>
    <property type="molecule type" value="Genomic_DNA"/>
</dbReference>
<evidence type="ECO:0000313" key="1">
    <source>
        <dbReference type="EMBL" id="MBC5833393.1"/>
    </source>
</evidence>
<reference evidence="1 2" key="1">
    <citation type="submission" date="2020-08" db="EMBL/GenBank/DDBJ databases">
        <title>Description of novel Flavobacterium F-408 isolate.</title>
        <authorList>
            <person name="Saticioglu I.B."/>
            <person name="Duman M."/>
            <person name="Altun S."/>
        </authorList>
    </citation>
    <scope>NUCLEOTIDE SEQUENCE [LARGE SCALE GENOMIC DNA]</scope>
    <source>
        <strain evidence="1 2">F-408</strain>
    </source>
</reference>
<evidence type="ECO:0008006" key="3">
    <source>
        <dbReference type="Google" id="ProtNLM"/>
    </source>
</evidence>
<comment type="caution">
    <text evidence="1">The sequence shown here is derived from an EMBL/GenBank/DDBJ whole genome shotgun (WGS) entry which is preliminary data.</text>
</comment>
<name>A0ABR7IUJ8_9FLAO</name>
<dbReference type="PROSITE" id="PS51257">
    <property type="entry name" value="PROKAR_LIPOPROTEIN"/>
    <property type="match status" value="1"/>
</dbReference>
<protein>
    <recommendedName>
        <fullName evidence="3">DUF4252 domain-containing protein</fullName>
    </recommendedName>
</protein>
<organism evidence="1 2">
    <name type="scientific">Flavobacterium bernardetii</name>
    <dbReference type="NCBI Taxonomy" id="2813823"/>
    <lineage>
        <taxon>Bacteria</taxon>
        <taxon>Pseudomonadati</taxon>
        <taxon>Bacteroidota</taxon>
        <taxon>Flavobacteriia</taxon>
        <taxon>Flavobacteriales</taxon>
        <taxon>Flavobacteriaceae</taxon>
        <taxon>Flavobacterium</taxon>
    </lineage>
</organism>
<keyword evidence="2" id="KW-1185">Reference proteome</keyword>
<accession>A0ABR7IUJ8</accession>
<dbReference type="RefSeq" id="WP_166124647.1">
    <property type="nucleotide sequence ID" value="NZ_JAANOQ010000001.1"/>
</dbReference>
<proteinExistence type="predicted"/>
<gene>
    <name evidence="1" type="ORF">H8R27_00705</name>
</gene>
<evidence type="ECO:0000313" key="2">
    <source>
        <dbReference type="Proteomes" id="UP000605990"/>
    </source>
</evidence>
<sequence>MRNFLSTLIFAILLSGCNQGTQSKAANESKSVTFSGIDSIHSKSKTEIEKYLKQHDFKFQSLEDSIYSWKSKKDNEAIHFSGTGALTFQTESKSRYDSFINEIKNMKYENTDVQDNETMKILTFTKGEKSLLLSSMQDYENGKGMFTLTFMDFDLIK</sequence>